<dbReference type="Gene3D" id="2.60.40.10">
    <property type="entry name" value="Immunoglobulins"/>
    <property type="match status" value="4"/>
</dbReference>
<dbReference type="AlphaFoldDB" id="A0A371ARN3"/>
<dbReference type="GO" id="GO:0009253">
    <property type="term" value="P:peptidoglycan catabolic process"/>
    <property type="evidence" value="ECO:0007669"/>
    <property type="project" value="InterPro"/>
</dbReference>
<comment type="caution">
    <text evidence="5">The sequence shown here is derived from an EMBL/GenBank/DDBJ whole genome shotgun (WGS) entry which is preliminary data.</text>
</comment>
<organism evidence="5 6">
    <name type="scientific">Anaerosacchariphilus polymeriproducens</name>
    <dbReference type="NCBI Taxonomy" id="1812858"/>
    <lineage>
        <taxon>Bacteria</taxon>
        <taxon>Bacillati</taxon>
        <taxon>Bacillota</taxon>
        <taxon>Clostridia</taxon>
        <taxon>Lachnospirales</taxon>
        <taxon>Lachnospiraceae</taxon>
        <taxon>Anaerosacchariphilus</taxon>
    </lineage>
</organism>
<reference evidence="5 6" key="1">
    <citation type="submission" date="2018-07" db="EMBL/GenBank/DDBJ databases">
        <title>Anaerosacharophilus polymeroproducens gen. nov. sp. nov., an anaerobic bacterium isolated from salt field.</title>
        <authorList>
            <person name="Kim W."/>
            <person name="Yang S.-H."/>
            <person name="Oh J."/>
            <person name="Lee J.-H."/>
            <person name="Kwon K.K."/>
        </authorList>
    </citation>
    <scope>NUCLEOTIDE SEQUENCE [LARGE SCALE GENOMIC DNA]</scope>
    <source>
        <strain evidence="5 6">MCWD5</strain>
    </source>
</reference>
<dbReference type="SUPFAM" id="SSF49373">
    <property type="entry name" value="Invasin/intimin cell-adhesion fragments"/>
    <property type="match status" value="1"/>
</dbReference>
<feature type="compositionally biased region" description="Polar residues" evidence="2">
    <location>
        <begin position="36"/>
        <end position="47"/>
    </location>
</feature>
<evidence type="ECO:0000256" key="1">
    <source>
        <dbReference type="ARBA" id="ARBA00022801"/>
    </source>
</evidence>
<keyword evidence="6" id="KW-1185">Reference proteome</keyword>
<gene>
    <name evidence="5" type="ORF">DWV06_16505</name>
</gene>
<dbReference type="Gene3D" id="2.60.40.1080">
    <property type="match status" value="1"/>
</dbReference>
<dbReference type="Pfam" id="PF00041">
    <property type="entry name" value="fn3"/>
    <property type="match status" value="3"/>
</dbReference>
<dbReference type="EMBL" id="QRCT01000050">
    <property type="protein sequence ID" value="RDU22130.1"/>
    <property type="molecule type" value="Genomic_DNA"/>
</dbReference>
<dbReference type="Gene3D" id="3.40.630.40">
    <property type="entry name" value="Zn-dependent exopeptidases"/>
    <property type="match status" value="1"/>
</dbReference>
<proteinExistence type="predicted"/>
<dbReference type="SMART" id="SM00646">
    <property type="entry name" value="Ami_3"/>
    <property type="match status" value="1"/>
</dbReference>
<keyword evidence="1" id="KW-0378">Hydrolase</keyword>
<accession>A0A371ARN3</accession>
<dbReference type="InterPro" id="IPR008964">
    <property type="entry name" value="Invasin/intimin_cell_adhesion"/>
</dbReference>
<feature type="domain" description="Fibronectin type-III" evidence="4">
    <location>
        <begin position="318"/>
        <end position="406"/>
    </location>
</feature>
<dbReference type="SMART" id="SM00635">
    <property type="entry name" value="BID_2"/>
    <property type="match status" value="1"/>
</dbReference>
<dbReference type="SUPFAM" id="SSF53187">
    <property type="entry name" value="Zn-dependent exopeptidases"/>
    <property type="match status" value="1"/>
</dbReference>
<feature type="domain" description="Fibronectin type-III" evidence="4">
    <location>
        <begin position="497"/>
        <end position="585"/>
    </location>
</feature>
<dbReference type="InterPro" id="IPR003961">
    <property type="entry name" value="FN3_dom"/>
</dbReference>
<dbReference type="SUPFAM" id="SSF49265">
    <property type="entry name" value="Fibronectin type III"/>
    <property type="match status" value="2"/>
</dbReference>
<dbReference type="CDD" id="cd02696">
    <property type="entry name" value="MurNAc-LAA"/>
    <property type="match status" value="1"/>
</dbReference>
<dbReference type="GO" id="GO:0030288">
    <property type="term" value="C:outer membrane-bounded periplasmic space"/>
    <property type="evidence" value="ECO:0007669"/>
    <property type="project" value="TreeGrafter"/>
</dbReference>
<feature type="domain" description="Fibronectin type-III" evidence="4">
    <location>
        <begin position="230"/>
        <end position="317"/>
    </location>
</feature>
<feature type="signal peptide" evidence="3">
    <location>
        <begin position="1"/>
        <end position="25"/>
    </location>
</feature>
<dbReference type="GO" id="GO:0008745">
    <property type="term" value="F:N-acetylmuramoyl-L-alanine amidase activity"/>
    <property type="evidence" value="ECO:0007669"/>
    <property type="project" value="InterPro"/>
</dbReference>
<dbReference type="InterPro" id="IPR003343">
    <property type="entry name" value="Big_2"/>
</dbReference>
<dbReference type="CDD" id="cd00063">
    <property type="entry name" value="FN3"/>
    <property type="match status" value="4"/>
</dbReference>
<dbReference type="Pfam" id="PF01520">
    <property type="entry name" value="Amidase_3"/>
    <property type="match status" value="1"/>
</dbReference>
<dbReference type="OrthoDB" id="2051435at2"/>
<dbReference type="InterPro" id="IPR036116">
    <property type="entry name" value="FN3_sf"/>
</dbReference>
<dbReference type="PANTHER" id="PTHR30404">
    <property type="entry name" value="N-ACETYLMURAMOYL-L-ALANINE AMIDASE"/>
    <property type="match status" value="1"/>
</dbReference>
<dbReference type="PANTHER" id="PTHR30404:SF0">
    <property type="entry name" value="N-ACETYLMURAMOYL-L-ALANINE AMIDASE AMIC"/>
    <property type="match status" value="1"/>
</dbReference>
<feature type="region of interest" description="Disordered" evidence="2">
    <location>
        <begin position="36"/>
        <end position="79"/>
    </location>
</feature>
<evidence type="ECO:0000256" key="2">
    <source>
        <dbReference type="SAM" id="MobiDB-lite"/>
    </source>
</evidence>
<dbReference type="RefSeq" id="WP_115483311.1">
    <property type="nucleotide sequence ID" value="NZ_QRCT01000050.1"/>
</dbReference>
<evidence type="ECO:0000313" key="6">
    <source>
        <dbReference type="Proteomes" id="UP000255036"/>
    </source>
</evidence>
<evidence type="ECO:0000259" key="4">
    <source>
        <dbReference type="PROSITE" id="PS50853"/>
    </source>
</evidence>
<dbReference type="Pfam" id="PF02368">
    <property type="entry name" value="Big_2"/>
    <property type="match status" value="1"/>
</dbReference>
<protein>
    <recommendedName>
        <fullName evidence="4">Fibronectin type-III domain-containing protein</fullName>
    </recommendedName>
</protein>
<evidence type="ECO:0000313" key="5">
    <source>
        <dbReference type="EMBL" id="RDU22130.1"/>
    </source>
</evidence>
<dbReference type="PROSITE" id="PS50853">
    <property type="entry name" value="FN3"/>
    <property type="match status" value="4"/>
</dbReference>
<sequence>MKKRVIAFLLAVLMTLLGVDTRAVAVGNIQTTSNENQTVVNEKQQPESVMGETERQEQTPEESAQQTEEQDEVKAGKMEVGESSIITSLQTSINEAGADTATTVTLNENAVVNNSITIPSQKNIILNLNTYQLEAGKETPVIIVEENATLTIEGNGSLINNFDDGVVIENNGTLILKGGTLNAAGNRGMVISKTEDEQKVEGNYALTSGSVVASKAGSPLSSIKVVVLLTPENVKTSNVNYQSLKLTWGSVEGAKAYEIYSSKDKDSGYSKIGITSNNYYTSEKLVTGTTYYFKVKSVSEGTESSFSTAVYRAPKPEVTAKITAKSINYNKVKISWRAVNGATRYKIYRSNQENTGYKRIKTVSNVTEYVDSGLQNGSKYYYKVRAYASKIGGYNSKASYVKAVIKKPTKVKAKSASYNKVKISWNKVSGASKYTIYQSTNKKSGYKKVATVSSKTTSYKVGRLKTGVHYFYKVYAIKSGVRGKASSVVYSAPKPNKVTQIITRSGGNKKSVISWTKPKAAKTYRVYRSTNKSSGYQRIATVSSNSYTDTDLKNGTTYYYKIVSVTGKAKSSYSRAVEFTNAKRVKLNKSSISLQAGQTKTLKASVSPSKTTTKTVRWSSSDKNVVKVNQRGKIKAVSQGTAVITAKTANGRIAKCTVTVNKGIVVVLDPGHGGYDSGAVYNGVYEKDINLKVSKYTKAELEKYSGVAVYMTRTTDVYPTLAERTEFAQEKGATCFVSQHFNASVSHTAAGVGAFITLNNGYNSESKALAKKVISQLKSDIGIGEWGVYTRASNDYPGQDYYAVIRGSVAKGFPGIIVENAFMDSSDFSRFLNSDSKLKKIGISNAKAIAAYYGLTK</sequence>
<dbReference type="InterPro" id="IPR013783">
    <property type="entry name" value="Ig-like_fold"/>
</dbReference>
<feature type="chain" id="PRO_5016818766" description="Fibronectin type-III domain-containing protein" evidence="3">
    <location>
        <begin position="26"/>
        <end position="857"/>
    </location>
</feature>
<keyword evidence="3" id="KW-0732">Signal</keyword>
<feature type="domain" description="Fibronectin type-III" evidence="4">
    <location>
        <begin position="407"/>
        <end position="496"/>
    </location>
</feature>
<dbReference type="InterPro" id="IPR002508">
    <property type="entry name" value="MurNAc-LAA_cat"/>
</dbReference>
<dbReference type="SMART" id="SM00060">
    <property type="entry name" value="FN3"/>
    <property type="match status" value="4"/>
</dbReference>
<dbReference type="InterPro" id="IPR050695">
    <property type="entry name" value="N-acetylmuramoyl_amidase_3"/>
</dbReference>
<evidence type="ECO:0000256" key="3">
    <source>
        <dbReference type="SAM" id="SignalP"/>
    </source>
</evidence>
<name>A0A371ARN3_9FIRM</name>
<dbReference type="Proteomes" id="UP000255036">
    <property type="component" value="Unassembled WGS sequence"/>
</dbReference>